<proteinExistence type="predicted"/>
<dbReference type="SUPFAM" id="SSF52799">
    <property type="entry name" value="(Phosphotyrosine protein) phosphatases II"/>
    <property type="match status" value="1"/>
</dbReference>
<dbReference type="Proteomes" id="UP000192596">
    <property type="component" value="Unassembled WGS sequence"/>
</dbReference>
<keyword evidence="3" id="KW-1185">Reference proteome</keyword>
<accession>A0A1V8TCV3</accession>
<dbReference type="STRING" id="1507870.A0A1V8TCV3"/>
<comment type="caution">
    <text evidence="2">The sequence shown here is derived from an EMBL/GenBank/DDBJ whole genome shotgun (WGS) entry which is preliminary data.</text>
</comment>
<evidence type="ECO:0000313" key="3">
    <source>
        <dbReference type="Proteomes" id="UP000192596"/>
    </source>
</evidence>
<dbReference type="InterPro" id="IPR026893">
    <property type="entry name" value="Tyr/Ser_Pase_IphP-type"/>
</dbReference>
<dbReference type="PANTHER" id="PTHR31126:SF10">
    <property type="entry name" value="PROTEIN PHOSPHATASE, PUTATIVE (AFU_ORTHOLOGUE AFUA_6G06650)-RELATED"/>
    <property type="match status" value="1"/>
</dbReference>
<dbReference type="Pfam" id="PF13350">
    <property type="entry name" value="Y_phosphatase3"/>
    <property type="match status" value="1"/>
</dbReference>
<dbReference type="PROSITE" id="PS00383">
    <property type="entry name" value="TYR_PHOSPHATASE_1"/>
    <property type="match status" value="1"/>
</dbReference>
<evidence type="ECO:0000313" key="2">
    <source>
        <dbReference type="EMBL" id="OQO09042.1"/>
    </source>
</evidence>
<dbReference type="InterPro" id="IPR029021">
    <property type="entry name" value="Prot-tyrosine_phosphatase-like"/>
</dbReference>
<gene>
    <name evidence="2" type="ORF">B0A48_05933</name>
</gene>
<dbReference type="Gene3D" id="3.90.190.10">
    <property type="entry name" value="Protein tyrosine phosphatase superfamily"/>
    <property type="match status" value="1"/>
</dbReference>
<sequence>MEQHSPFTSLPNFRDVGLFVNSRTPTPALRQGLLFRSARPDATAPQEVSRLKSEYHITTQIDLRTKTEHLEQLDKLSKSSPSKSPATRPKDPGLALAVQGLRYENVNLNGSSYSNSLLKELSYWHVAKLAALYAVGKRTEAISILGTNVMAPSGLTGLAERTLQTSTAEIAQLFKLLADESAWPVIIHCTQGKDRTGLSVLLILMLCSLSEEAIDADYMATQAELVNERAARVKEIESIGLPENFADCEVGWVGRVMGFINDEKGGIESYLAACGVSKAEMESVRTILLQS</sequence>
<dbReference type="EMBL" id="NAJO01000011">
    <property type="protein sequence ID" value="OQO09042.1"/>
    <property type="molecule type" value="Genomic_DNA"/>
</dbReference>
<organism evidence="2 3">
    <name type="scientific">Cryoendolithus antarcticus</name>
    <dbReference type="NCBI Taxonomy" id="1507870"/>
    <lineage>
        <taxon>Eukaryota</taxon>
        <taxon>Fungi</taxon>
        <taxon>Dikarya</taxon>
        <taxon>Ascomycota</taxon>
        <taxon>Pezizomycotina</taxon>
        <taxon>Dothideomycetes</taxon>
        <taxon>Dothideomycetidae</taxon>
        <taxon>Cladosporiales</taxon>
        <taxon>Cladosporiaceae</taxon>
        <taxon>Cryoendolithus</taxon>
    </lineage>
</organism>
<protein>
    <recommendedName>
        <fullName evidence="1">Tyrosine specific protein phosphatases domain-containing protein</fullName>
    </recommendedName>
</protein>
<dbReference type="AlphaFoldDB" id="A0A1V8TCV3"/>
<dbReference type="InParanoid" id="A0A1V8TCV3"/>
<feature type="domain" description="Tyrosine specific protein phosphatases" evidence="1">
    <location>
        <begin position="168"/>
        <end position="240"/>
    </location>
</feature>
<reference evidence="3" key="1">
    <citation type="submission" date="2017-03" db="EMBL/GenBank/DDBJ databases">
        <title>Genomes of endolithic fungi from Antarctica.</title>
        <authorList>
            <person name="Coleine C."/>
            <person name="Masonjones S."/>
            <person name="Stajich J.E."/>
        </authorList>
    </citation>
    <scope>NUCLEOTIDE SEQUENCE [LARGE SCALE GENOMIC DNA]</scope>
    <source>
        <strain evidence="3">CCFEE 5527</strain>
    </source>
</reference>
<dbReference type="GO" id="GO:0004721">
    <property type="term" value="F:phosphoprotein phosphatase activity"/>
    <property type="evidence" value="ECO:0007669"/>
    <property type="project" value="InterPro"/>
</dbReference>
<dbReference type="PANTHER" id="PTHR31126">
    <property type="entry name" value="TYROSINE-PROTEIN PHOSPHATASE"/>
    <property type="match status" value="1"/>
</dbReference>
<name>A0A1V8TCV3_9PEZI</name>
<dbReference type="InterPro" id="IPR016130">
    <property type="entry name" value="Tyr_Pase_AS"/>
</dbReference>
<evidence type="ECO:0000259" key="1">
    <source>
        <dbReference type="PROSITE" id="PS50056"/>
    </source>
</evidence>
<dbReference type="PROSITE" id="PS50056">
    <property type="entry name" value="TYR_PHOSPHATASE_2"/>
    <property type="match status" value="1"/>
</dbReference>
<dbReference type="InterPro" id="IPR000387">
    <property type="entry name" value="Tyr_Pase_dom"/>
</dbReference>
<dbReference type="OrthoDB" id="9988524at2759"/>